<dbReference type="PATRIC" id="fig|1581420.6.peg.1581"/>
<feature type="chain" id="PRO_5005198138" description="DUF4402 domain-containing protein" evidence="1">
    <location>
        <begin position="25"/>
        <end position="176"/>
    </location>
</feature>
<sequence>MRPATFLSGAALLAGALVPIAAHAEPGDSETESGVAAAQVVAMGSVHRLADLRFGAFPSPTAAATMTVNPDGSVAATGQLATTMNLFTTADGRGPGRFRIQGTNNRAFVAFLPSRVTITSGTNSMLVDRMRSNVFGNVRLDLDGKFIYTVGGRLNVPANQAPGSYRGEYTLTVLFL</sequence>
<comment type="caution">
    <text evidence="2">The sequence shown here is derived from an EMBL/GenBank/DDBJ whole genome shotgun (WGS) entry which is preliminary data.</text>
</comment>
<dbReference type="AlphaFoldDB" id="A0A0G9MU07"/>
<gene>
    <name evidence="2" type="ORF">AAW00_07720</name>
</gene>
<evidence type="ECO:0008006" key="4">
    <source>
        <dbReference type="Google" id="ProtNLM"/>
    </source>
</evidence>
<dbReference type="STRING" id="1581420.AAW00_07720"/>
<dbReference type="EMBL" id="LBHB01000002">
    <property type="protein sequence ID" value="KLE34156.1"/>
    <property type="molecule type" value="Genomic_DNA"/>
</dbReference>
<reference evidence="2 3" key="1">
    <citation type="submission" date="2015-04" db="EMBL/GenBank/DDBJ databases">
        <title>The draft genome sequence of Erythrobacter luteus KA37.</title>
        <authorList>
            <person name="Zhuang L."/>
            <person name="Liu Y."/>
            <person name="Shao Z."/>
        </authorList>
    </citation>
    <scope>NUCLEOTIDE SEQUENCE [LARGE SCALE GENOMIC DNA]</scope>
    <source>
        <strain evidence="2 3">KA37</strain>
    </source>
</reference>
<dbReference type="InterPro" id="IPR025514">
    <property type="entry name" value="DUF4402"/>
</dbReference>
<dbReference type="Pfam" id="PF14352">
    <property type="entry name" value="DUF4402"/>
    <property type="match status" value="1"/>
</dbReference>
<evidence type="ECO:0000256" key="1">
    <source>
        <dbReference type="SAM" id="SignalP"/>
    </source>
</evidence>
<proteinExistence type="predicted"/>
<evidence type="ECO:0000313" key="3">
    <source>
        <dbReference type="Proteomes" id="UP000053464"/>
    </source>
</evidence>
<dbReference type="Proteomes" id="UP000053464">
    <property type="component" value="Unassembled WGS sequence"/>
</dbReference>
<organism evidence="2 3">
    <name type="scientific">Aurantiacibacter luteus</name>
    <dbReference type="NCBI Taxonomy" id="1581420"/>
    <lineage>
        <taxon>Bacteria</taxon>
        <taxon>Pseudomonadati</taxon>
        <taxon>Pseudomonadota</taxon>
        <taxon>Alphaproteobacteria</taxon>
        <taxon>Sphingomonadales</taxon>
        <taxon>Erythrobacteraceae</taxon>
        <taxon>Aurantiacibacter</taxon>
    </lineage>
</organism>
<evidence type="ECO:0000313" key="2">
    <source>
        <dbReference type="EMBL" id="KLE34156.1"/>
    </source>
</evidence>
<protein>
    <recommendedName>
        <fullName evidence="4">DUF4402 domain-containing protein</fullName>
    </recommendedName>
</protein>
<feature type="signal peptide" evidence="1">
    <location>
        <begin position="1"/>
        <end position="24"/>
    </location>
</feature>
<accession>A0A0G9MU07</accession>
<keyword evidence="1" id="KW-0732">Signal</keyword>
<name>A0A0G9MU07_9SPHN</name>
<keyword evidence="3" id="KW-1185">Reference proteome</keyword>
<dbReference type="RefSeq" id="WP_162199421.1">
    <property type="nucleotide sequence ID" value="NZ_LBHB01000002.1"/>
</dbReference>